<dbReference type="SUPFAM" id="SSF53335">
    <property type="entry name" value="S-adenosyl-L-methionine-dependent methyltransferases"/>
    <property type="match status" value="1"/>
</dbReference>
<evidence type="ECO:0000313" key="4">
    <source>
        <dbReference type="EMBL" id="PPD58901.1"/>
    </source>
</evidence>
<dbReference type="PANTHER" id="PTHR13069:SF21">
    <property type="entry name" value="ALKYLATED DNA REPAIR PROTEIN ALKB HOMOLOG 8"/>
    <property type="match status" value="1"/>
</dbReference>
<dbReference type="Proteomes" id="UP000235653">
    <property type="component" value="Unassembled WGS sequence"/>
</dbReference>
<evidence type="ECO:0000259" key="3">
    <source>
        <dbReference type="Pfam" id="PF08241"/>
    </source>
</evidence>
<dbReference type="Gene3D" id="3.40.50.150">
    <property type="entry name" value="Vaccinia Virus protein VP39"/>
    <property type="match status" value="1"/>
</dbReference>
<dbReference type="CDD" id="cd02440">
    <property type="entry name" value="AdoMet_MTases"/>
    <property type="match status" value="1"/>
</dbReference>
<name>A0A2P5P9C4_9CHLR</name>
<accession>A0A2P5P9C4</accession>
<dbReference type="GO" id="GO:0008175">
    <property type="term" value="F:tRNA methyltransferase activity"/>
    <property type="evidence" value="ECO:0007669"/>
    <property type="project" value="UniProtKB-ARBA"/>
</dbReference>
<reference evidence="4 5" key="1">
    <citation type="journal article" date="2017" name="ISME J.">
        <title>Grape pomace compost harbors organohalide-respiring Dehalogenimonas species with novel reductive dehalogenase genes.</title>
        <authorList>
            <person name="Yang Y."/>
            <person name="Higgins S.A."/>
            <person name="Yan J."/>
            <person name="Simsir B."/>
            <person name="Chourey K."/>
            <person name="Iyer R."/>
            <person name="Hettich R.L."/>
            <person name="Baldwin B."/>
            <person name="Ogles D.M."/>
            <person name="Loffler F.E."/>
        </authorList>
    </citation>
    <scope>NUCLEOTIDE SEQUENCE [LARGE SCALE GENOMIC DNA]</scope>
    <source>
        <strain evidence="4 5">GP</strain>
    </source>
</reference>
<dbReference type="GO" id="GO:0006400">
    <property type="term" value="P:tRNA modification"/>
    <property type="evidence" value="ECO:0007669"/>
    <property type="project" value="UniProtKB-ARBA"/>
</dbReference>
<dbReference type="AlphaFoldDB" id="A0A2P5P9C4"/>
<keyword evidence="1 4" id="KW-0489">Methyltransferase</keyword>
<dbReference type="PANTHER" id="PTHR13069">
    <property type="entry name" value="ALKYLATED DNA REPAIR PROTEIN ALKB HOMOLOG 8"/>
    <property type="match status" value="1"/>
</dbReference>
<dbReference type="EMBL" id="JQAN02000006">
    <property type="protein sequence ID" value="PPD58901.1"/>
    <property type="molecule type" value="Genomic_DNA"/>
</dbReference>
<keyword evidence="5" id="KW-1185">Reference proteome</keyword>
<evidence type="ECO:0000256" key="1">
    <source>
        <dbReference type="ARBA" id="ARBA00022603"/>
    </source>
</evidence>
<dbReference type="InterPro" id="IPR013216">
    <property type="entry name" value="Methyltransf_11"/>
</dbReference>
<sequence length="282" mass="32781">MSNNQIPTFDRIAPGWYNFRHHTIFRAELEALARRWTRGKLLNIGCGHGADFLPFKDNFELTGIDISSEMLKYAEKFMDKHGFSALLKQADMRSLPFADMSFDFTIVVASLHHLEDRTSREKALKEIFRILKPGGEAFITVWNAWQPRFIFRKRDTLIPWRSKEGNINRFYHLYSYDELEGALRLAGFEILDSFPESTYRFPLKYFSKNICLLVKKPMKDLFSKHQTDNIDSKICDRSERLVKERYLCWSILHARSAILAVGFPSQMPIILVLTNAGNAALC</sequence>
<protein>
    <submittedName>
        <fullName evidence="4">Methyltransferase domain-containing protein</fullName>
    </submittedName>
</protein>
<evidence type="ECO:0000313" key="5">
    <source>
        <dbReference type="Proteomes" id="UP000235653"/>
    </source>
</evidence>
<keyword evidence="2" id="KW-0808">Transferase</keyword>
<dbReference type="InterPro" id="IPR051422">
    <property type="entry name" value="AlkB_tRNA_MeTrf/Diox"/>
</dbReference>
<organism evidence="4 5">
    <name type="scientific">Dehalogenimonas etheniformans</name>
    <dbReference type="NCBI Taxonomy" id="1536648"/>
    <lineage>
        <taxon>Bacteria</taxon>
        <taxon>Bacillati</taxon>
        <taxon>Chloroflexota</taxon>
        <taxon>Dehalococcoidia</taxon>
        <taxon>Dehalococcoidales</taxon>
        <taxon>Dehalococcoidaceae</taxon>
        <taxon>Dehalogenimonas</taxon>
    </lineage>
</organism>
<dbReference type="GO" id="GO:0032259">
    <property type="term" value="P:methylation"/>
    <property type="evidence" value="ECO:0007669"/>
    <property type="project" value="UniProtKB-KW"/>
</dbReference>
<gene>
    <name evidence="4" type="ORF">JP09_003275</name>
</gene>
<comment type="caution">
    <text evidence="4">The sequence shown here is derived from an EMBL/GenBank/DDBJ whole genome shotgun (WGS) entry which is preliminary data.</text>
</comment>
<evidence type="ECO:0000256" key="2">
    <source>
        <dbReference type="ARBA" id="ARBA00022679"/>
    </source>
</evidence>
<dbReference type="InterPro" id="IPR029063">
    <property type="entry name" value="SAM-dependent_MTases_sf"/>
</dbReference>
<dbReference type="OrthoDB" id="5522265at2"/>
<dbReference type="Pfam" id="PF08241">
    <property type="entry name" value="Methyltransf_11"/>
    <property type="match status" value="1"/>
</dbReference>
<dbReference type="GO" id="GO:0008757">
    <property type="term" value="F:S-adenosylmethionine-dependent methyltransferase activity"/>
    <property type="evidence" value="ECO:0007669"/>
    <property type="project" value="InterPro"/>
</dbReference>
<proteinExistence type="predicted"/>
<dbReference type="RefSeq" id="WP_102330385.1">
    <property type="nucleotide sequence ID" value="NZ_CP058566.2"/>
</dbReference>
<feature type="domain" description="Methyltransferase type 11" evidence="3">
    <location>
        <begin position="42"/>
        <end position="139"/>
    </location>
</feature>